<evidence type="ECO:0000313" key="3">
    <source>
        <dbReference type="EMBL" id="MBL4954456.1"/>
    </source>
</evidence>
<dbReference type="EMBL" id="JAESWB010000340">
    <property type="protein sequence ID" value="MBL4954456.1"/>
    <property type="molecule type" value="Genomic_DNA"/>
</dbReference>
<evidence type="ECO:0000313" key="4">
    <source>
        <dbReference type="Proteomes" id="UP000623967"/>
    </source>
</evidence>
<dbReference type="CDD" id="cd03794">
    <property type="entry name" value="GT4_WbuB-like"/>
    <property type="match status" value="1"/>
</dbReference>
<reference evidence="3 4" key="1">
    <citation type="submission" date="2021-01" db="EMBL/GenBank/DDBJ databases">
        <title>Genome public.</title>
        <authorList>
            <person name="Liu C."/>
            <person name="Sun Q."/>
        </authorList>
    </citation>
    <scope>NUCLEOTIDE SEQUENCE [LARGE SCALE GENOMIC DNA]</scope>
    <source>
        <strain evidence="3 4">YIM B02564</strain>
    </source>
</reference>
<dbReference type="PANTHER" id="PTHR46401">
    <property type="entry name" value="GLYCOSYLTRANSFERASE WBBK-RELATED"/>
    <property type="match status" value="1"/>
</dbReference>
<organism evidence="3 4">
    <name type="scientific">Neobacillus paridis</name>
    <dbReference type="NCBI Taxonomy" id="2803862"/>
    <lineage>
        <taxon>Bacteria</taxon>
        <taxon>Bacillati</taxon>
        <taxon>Bacillota</taxon>
        <taxon>Bacilli</taxon>
        <taxon>Bacillales</taxon>
        <taxon>Bacillaceae</taxon>
        <taxon>Neobacillus</taxon>
    </lineage>
</organism>
<proteinExistence type="predicted"/>
<dbReference type="Gene3D" id="3.40.50.2000">
    <property type="entry name" value="Glycogen Phosphorylase B"/>
    <property type="match status" value="2"/>
</dbReference>
<dbReference type="InterPro" id="IPR001296">
    <property type="entry name" value="Glyco_trans_1"/>
</dbReference>
<feature type="domain" description="Glycosyl transferase family 1" evidence="2">
    <location>
        <begin position="223"/>
        <end position="380"/>
    </location>
</feature>
<sequence>MNILFLTLATMEDIHERGIYTDLVRELASKGNNMYVVSPREKRTGLPTEVKIEENIKLLKVRTGNITKTNFFEKGVSTLTIENRYLRAIRKFFSGVHFDLILYSTPPITFEKVVSYFKKKHQSKTYLILKDIFPQNAVDLNILKENSLAWMYFRRKEKRLYKVSDVIGCMSEGNVNYVLNHNSFIEKHKVEIFPNSIEPVERLSKADPSKQFYKKYNIPFSITLFVYGGNLGKPQGIDFLLEVTDNFHKIENGFLLIIGSGTEYEKIRNHIEMHKPKNVKLFKKLPKEEYDQLLEIADVGLIFLDKRFTIPNIPSRLTSYMEYSLPVLAATDKQTDLKDILMDSNSGLWSESGDMKAFIKNARRLANDNSLREQMGISGRHYLEERYDIRKTAHIITKHLQ</sequence>
<dbReference type="Proteomes" id="UP000623967">
    <property type="component" value="Unassembled WGS sequence"/>
</dbReference>
<gene>
    <name evidence="3" type="ORF">JK635_20055</name>
</gene>
<comment type="caution">
    <text evidence="3">The sequence shown here is derived from an EMBL/GenBank/DDBJ whole genome shotgun (WGS) entry which is preliminary data.</text>
</comment>
<dbReference type="SUPFAM" id="SSF53756">
    <property type="entry name" value="UDP-Glycosyltransferase/glycogen phosphorylase"/>
    <property type="match status" value="1"/>
</dbReference>
<protein>
    <submittedName>
        <fullName evidence="3">Glycosyltransferase family 4 protein</fullName>
    </submittedName>
</protein>
<evidence type="ECO:0000259" key="2">
    <source>
        <dbReference type="Pfam" id="PF00534"/>
    </source>
</evidence>
<dbReference type="PANTHER" id="PTHR46401:SF2">
    <property type="entry name" value="GLYCOSYLTRANSFERASE WBBK-RELATED"/>
    <property type="match status" value="1"/>
</dbReference>
<keyword evidence="1" id="KW-0808">Transferase</keyword>
<evidence type="ECO:0000256" key="1">
    <source>
        <dbReference type="ARBA" id="ARBA00022679"/>
    </source>
</evidence>
<accession>A0ABS1TT07</accession>
<dbReference type="RefSeq" id="WP_202655705.1">
    <property type="nucleotide sequence ID" value="NZ_JAESWB010000340.1"/>
</dbReference>
<keyword evidence="4" id="KW-1185">Reference proteome</keyword>
<name>A0ABS1TT07_9BACI</name>
<dbReference type="Pfam" id="PF00534">
    <property type="entry name" value="Glycos_transf_1"/>
    <property type="match status" value="1"/>
</dbReference>